<keyword evidence="2" id="KW-1185">Reference proteome</keyword>
<reference evidence="1 2" key="1">
    <citation type="submission" date="2019-02" db="EMBL/GenBank/DDBJ databases">
        <title>Deep-cultivation of Planctomycetes and their phenomic and genomic characterization uncovers novel biology.</title>
        <authorList>
            <person name="Wiegand S."/>
            <person name="Jogler M."/>
            <person name="Boedeker C."/>
            <person name="Pinto D."/>
            <person name="Vollmers J."/>
            <person name="Rivas-Marin E."/>
            <person name="Kohn T."/>
            <person name="Peeters S.H."/>
            <person name="Heuer A."/>
            <person name="Rast P."/>
            <person name="Oberbeckmann S."/>
            <person name="Bunk B."/>
            <person name="Jeske O."/>
            <person name="Meyerdierks A."/>
            <person name="Storesund J.E."/>
            <person name="Kallscheuer N."/>
            <person name="Luecker S."/>
            <person name="Lage O.M."/>
            <person name="Pohl T."/>
            <person name="Merkel B.J."/>
            <person name="Hornburger P."/>
            <person name="Mueller R.-W."/>
            <person name="Bruemmer F."/>
            <person name="Labrenz M."/>
            <person name="Spormann A.M."/>
            <person name="Op Den Camp H."/>
            <person name="Overmann J."/>
            <person name="Amann R."/>
            <person name="Jetten M.S.M."/>
            <person name="Mascher T."/>
            <person name="Medema M.H."/>
            <person name="Devos D.P."/>
            <person name="Kaster A.-K."/>
            <person name="Ovreas L."/>
            <person name="Rohde M."/>
            <person name="Galperin M.Y."/>
            <person name="Jogler C."/>
        </authorList>
    </citation>
    <scope>NUCLEOTIDE SEQUENCE [LARGE SCALE GENOMIC DNA]</scope>
    <source>
        <strain evidence="1 2">CA13</strain>
    </source>
</reference>
<sequence>MPTLGSRFFGREHKQTKWRRQCTMLSRRGCGVFVIASMFVSSTLYGHVPHDIIRALGISPEYESDGLVFASADQFGVCILRSTDHGETFSEAHGGLETRAFATGMTFSPNFKNDKVVYLFTDQGYYKSEDRGINWQRQPHLRKQSILSIWLDDNYSATQDAYVLTRSGLYLSKRNGASLETLKTFPAAARIGRLCRRSNSLYVHTAYYDKPPFVNGQEVITYKRGQVHVYDLANGSWASLNSELEDLVVADFDVAANSDHSTMIASSTDGRIMTSNDRGDTWTPTYELKGDFAATVRISPNYGNDGTMIMGTANGYAYKSTDQGASWTLVSNGLNRWIQHKNIHVTQLEFSPSYARDNTIFLGKTEGLFKSTDNAAFWRYVAVWPVHWGFFASIAPDYSTSQNVFLGTYNAGIFKSEDGGNDWLPITEGIELLFANGVLVSPNYDKDKALFVMDIASGVHKSTDGGQSYVQNETLSKLLPDPNQAGKYLPLLYRELAISPNFEHDGLLLLFVLPRYILGGNDTHVFTYSEKTGVAKEVSVGSGTGYITGFAFPPSYPSHNRIFCGSTEGLFASDDSGDTWIQVAGQAIDNVLISPTYATDKTVYAMTRTGKIIYSTDSGNIGSFRALESGLEGRYVYNITVSPNYESDNTLYVCTLGDGVIKTSDGGRTWKEVGLRGRFLYDGLTFSPAYNEDATIFAASLAGIHRSRDRGATWEPVLNRSQYQPRFHDIYMRDPDGKSVTLDWDAFNYNSYRNSDDLALRDQVTKMLPRGHYQMLRHKKATQGVYYKYLVNVPGYDINACFTGTSVDYRCIMGPDLGIVEILLDGESQGTVDLYSPSLRVNVSGFSKQGMKKGFHTFTIRSTGTKNAKSTGTSITLNSIDFDF</sequence>
<dbReference type="Gene3D" id="2.60.120.260">
    <property type="entry name" value="Galactose-binding domain-like"/>
    <property type="match status" value="1"/>
</dbReference>
<accession>A0A5C5Z294</accession>
<dbReference type="PANTHER" id="PTHR43739">
    <property type="entry name" value="XYLOGLUCANASE (EUROFUNG)"/>
    <property type="match status" value="1"/>
</dbReference>
<dbReference type="Gene3D" id="2.130.10.10">
    <property type="entry name" value="YVTN repeat-like/Quinoprotein amine dehydrogenase"/>
    <property type="match status" value="4"/>
</dbReference>
<dbReference type="InterPro" id="IPR052025">
    <property type="entry name" value="Xyloglucanase_GH74"/>
</dbReference>
<dbReference type="AlphaFoldDB" id="A0A5C5Z294"/>
<dbReference type="Proteomes" id="UP000315010">
    <property type="component" value="Unassembled WGS sequence"/>
</dbReference>
<comment type="caution">
    <text evidence="1">The sequence shown here is derived from an EMBL/GenBank/DDBJ whole genome shotgun (WGS) entry which is preliminary data.</text>
</comment>
<name>A0A5C5Z294_9BACT</name>
<dbReference type="InterPro" id="IPR015943">
    <property type="entry name" value="WD40/YVTN_repeat-like_dom_sf"/>
</dbReference>
<dbReference type="EMBL" id="SJPJ01000001">
    <property type="protein sequence ID" value="TWT81502.1"/>
    <property type="molecule type" value="Genomic_DNA"/>
</dbReference>
<evidence type="ECO:0000313" key="1">
    <source>
        <dbReference type="EMBL" id="TWT81502.1"/>
    </source>
</evidence>
<organism evidence="1 2">
    <name type="scientific">Novipirellula herctigrandis</name>
    <dbReference type="NCBI Taxonomy" id="2527986"/>
    <lineage>
        <taxon>Bacteria</taxon>
        <taxon>Pseudomonadati</taxon>
        <taxon>Planctomycetota</taxon>
        <taxon>Planctomycetia</taxon>
        <taxon>Pirellulales</taxon>
        <taxon>Pirellulaceae</taxon>
        <taxon>Novipirellula</taxon>
    </lineage>
</organism>
<gene>
    <name evidence="1" type="primary">hcf136_2</name>
    <name evidence="1" type="ORF">CA13_29550</name>
</gene>
<evidence type="ECO:0000313" key="2">
    <source>
        <dbReference type="Proteomes" id="UP000315010"/>
    </source>
</evidence>
<dbReference type="GO" id="GO:0010411">
    <property type="term" value="P:xyloglucan metabolic process"/>
    <property type="evidence" value="ECO:0007669"/>
    <property type="project" value="TreeGrafter"/>
</dbReference>
<protein>
    <submittedName>
        <fullName evidence="1">Ycf48-like protein</fullName>
    </submittedName>
</protein>
<proteinExistence type="predicted"/>
<dbReference type="PANTHER" id="PTHR43739:SF5">
    <property type="entry name" value="EXO-ALPHA-SIALIDASE"/>
    <property type="match status" value="1"/>
</dbReference>
<dbReference type="SUPFAM" id="SSF110296">
    <property type="entry name" value="Oligoxyloglucan reducing end-specific cellobiohydrolase"/>
    <property type="match status" value="3"/>
</dbReference>